<feature type="domain" description="Transposase IS200-like" evidence="1">
    <location>
        <begin position="2"/>
        <end position="119"/>
    </location>
</feature>
<organism evidence="2">
    <name type="scientific">viral metagenome</name>
    <dbReference type="NCBI Taxonomy" id="1070528"/>
    <lineage>
        <taxon>unclassified sequences</taxon>
        <taxon>metagenomes</taxon>
        <taxon>organismal metagenomes</taxon>
    </lineage>
</organism>
<dbReference type="InterPro" id="IPR002686">
    <property type="entry name" value="Transposase_17"/>
</dbReference>
<dbReference type="InterPro" id="IPR036515">
    <property type="entry name" value="Transposase_17_sf"/>
</dbReference>
<evidence type="ECO:0000313" key="2">
    <source>
        <dbReference type="EMBL" id="QJA47549.1"/>
    </source>
</evidence>
<dbReference type="EMBL" id="MT144048">
    <property type="protein sequence ID" value="QJA47549.1"/>
    <property type="molecule type" value="Genomic_DNA"/>
</dbReference>
<dbReference type="NCBIfam" id="NF033573">
    <property type="entry name" value="transpos_IS200"/>
    <property type="match status" value="1"/>
</dbReference>
<dbReference type="GO" id="GO:0003677">
    <property type="term" value="F:DNA binding"/>
    <property type="evidence" value="ECO:0007669"/>
    <property type="project" value="InterPro"/>
</dbReference>
<dbReference type="EMBL" id="MT145198">
    <property type="protein sequence ID" value="QJI05364.1"/>
    <property type="molecule type" value="Genomic_DNA"/>
</dbReference>
<dbReference type="EMBL" id="MT141436">
    <property type="protein sequence ID" value="QJA61280.1"/>
    <property type="molecule type" value="Genomic_DNA"/>
</dbReference>
<evidence type="ECO:0000259" key="1">
    <source>
        <dbReference type="SMART" id="SM01321"/>
    </source>
</evidence>
<proteinExistence type="predicted"/>
<reference evidence="2" key="1">
    <citation type="submission" date="2020-03" db="EMBL/GenBank/DDBJ databases">
        <title>The deep terrestrial virosphere.</title>
        <authorList>
            <person name="Holmfeldt K."/>
            <person name="Nilsson E."/>
            <person name="Simone D."/>
            <person name="Lopez-Fernandez M."/>
            <person name="Wu X."/>
            <person name="de Brujin I."/>
            <person name="Lundin D."/>
            <person name="Andersson A."/>
            <person name="Bertilsson S."/>
            <person name="Dopson M."/>
        </authorList>
    </citation>
    <scope>NUCLEOTIDE SEQUENCE</scope>
    <source>
        <strain evidence="4">MM415A00143</strain>
        <strain evidence="3">MM415B00963</strain>
        <strain evidence="2">TM448A00700</strain>
    </source>
</reference>
<protein>
    <submittedName>
        <fullName evidence="2">Putative transposase</fullName>
    </submittedName>
</protein>
<dbReference type="GO" id="GO:0004803">
    <property type="term" value="F:transposase activity"/>
    <property type="evidence" value="ECO:0007669"/>
    <property type="project" value="InterPro"/>
</dbReference>
<sequence length="122" mass="14133">MIYSCQYHVIFCPKYRRAVLEGDIDIRLKQLISEKQEEYGYTVLDMEVMPDHVHLLLDIDPKRGVVTIVNMIKGYTSHQLRNEYPSLKSRLPTLWTNSKFISSVGSVTLDVVKKYIEGQKGI</sequence>
<dbReference type="PANTHER" id="PTHR33360:SF2">
    <property type="entry name" value="TRANSPOSASE FOR INSERTION SEQUENCE ELEMENT IS200"/>
    <property type="match status" value="1"/>
</dbReference>
<dbReference type="GO" id="GO:0006313">
    <property type="term" value="P:DNA transposition"/>
    <property type="evidence" value="ECO:0007669"/>
    <property type="project" value="InterPro"/>
</dbReference>
<accession>A0A6H1ZJA8</accession>
<dbReference type="Gene3D" id="3.30.70.1290">
    <property type="entry name" value="Transposase IS200-like"/>
    <property type="match status" value="1"/>
</dbReference>
<dbReference type="AlphaFoldDB" id="A0A6H1ZJA8"/>
<dbReference type="SMART" id="SM01321">
    <property type="entry name" value="Y1_Tnp"/>
    <property type="match status" value="1"/>
</dbReference>
<evidence type="ECO:0000313" key="4">
    <source>
        <dbReference type="EMBL" id="QJI05364.1"/>
    </source>
</evidence>
<dbReference type="Pfam" id="PF01797">
    <property type="entry name" value="Y1_Tnp"/>
    <property type="match status" value="1"/>
</dbReference>
<name>A0A6H1ZJA8_9ZZZZ</name>
<dbReference type="PANTHER" id="PTHR33360">
    <property type="entry name" value="TRANSPOSASE FOR INSERTION SEQUENCE ELEMENT IS200"/>
    <property type="match status" value="1"/>
</dbReference>
<evidence type="ECO:0000313" key="3">
    <source>
        <dbReference type="EMBL" id="QJA61280.1"/>
    </source>
</evidence>
<dbReference type="SUPFAM" id="SSF143422">
    <property type="entry name" value="Transposase IS200-like"/>
    <property type="match status" value="1"/>
</dbReference>
<gene>
    <name evidence="4" type="ORF">MM415A00143_0039</name>
    <name evidence="3" type="ORF">MM415B00963_0005</name>
    <name evidence="2" type="ORF">TM448A00700_0012</name>
</gene>